<comment type="caution">
    <text evidence="1">The sequence shown here is derived from an EMBL/GenBank/DDBJ whole genome shotgun (WGS) entry which is preliminary data.</text>
</comment>
<gene>
    <name evidence="1" type="ORF">TWF730_004453</name>
</gene>
<name>A0AAV9TYH5_9PEZI</name>
<keyword evidence="2" id="KW-1185">Reference proteome</keyword>
<accession>A0AAV9TYH5</accession>
<proteinExistence type="predicted"/>
<dbReference type="Proteomes" id="UP001373714">
    <property type="component" value="Unassembled WGS sequence"/>
</dbReference>
<evidence type="ECO:0000313" key="1">
    <source>
        <dbReference type="EMBL" id="KAK6331371.1"/>
    </source>
</evidence>
<sequence>MVCDINLPTITYHTFKPPTTAQRQRRAHRVRILMLRGVEESVANRLGKKRGSAWQPLTSRWIECRESEHRQELLDREIRLEDEREA</sequence>
<evidence type="ECO:0000313" key="2">
    <source>
        <dbReference type="Proteomes" id="UP001373714"/>
    </source>
</evidence>
<dbReference type="EMBL" id="JAVHNS010000018">
    <property type="protein sequence ID" value="KAK6331371.1"/>
    <property type="molecule type" value="Genomic_DNA"/>
</dbReference>
<dbReference type="AlphaFoldDB" id="A0AAV9TYH5"/>
<reference evidence="1 2" key="1">
    <citation type="submission" date="2019-10" db="EMBL/GenBank/DDBJ databases">
        <authorList>
            <person name="Palmer J.M."/>
        </authorList>
    </citation>
    <scope>NUCLEOTIDE SEQUENCE [LARGE SCALE GENOMIC DNA]</scope>
    <source>
        <strain evidence="1 2">TWF730</strain>
    </source>
</reference>
<organism evidence="1 2">
    <name type="scientific">Orbilia blumenaviensis</name>
    <dbReference type="NCBI Taxonomy" id="1796055"/>
    <lineage>
        <taxon>Eukaryota</taxon>
        <taxon>Fungi</taxon>
        <taxon>Dikarya</taxon>
        <taxon>Ascomycota</taxon>
        <taxon>Pezizomycotina</taxon>
        <taxon>Orbiliomycetes</taxon>
        <taxon>Orbiliales</taxon>
        <taxon>Orbiliaceae</taxon>
        <taxon>Orbilia</taxon>
    </lineage>
</organism>
<protein>
    <submittedName>
        <fullName evidence="1">Uncharacterized protein</fullName>
    </submittedName>
</protein>